<accession>A0ABS4ZI73</accession>
<dbReference type="Gene3D" id="3.30.565.10">
    <property type="entry name" value="Histidine kinase-like ATPase, C-terminal domain"/>
    <property type="match status" value="1"/>
</dbReference>
<feature type="domain" description="Signal transduction histidine kinase subgroup 3 dimerisation and phosphoacceptor" evidence="10">
    <location>
        <begin position="206"/>
        <end position="269"/>
    </location>
</feature>
<keyword evidence="8" id="KW-0902">Two-component regulatory system</keyword>
<dbReference type="PANTHER" id="PTHR24421">
    <property type="entry name" value="NITRATE/NITRITE SENSOR PROTEIN NARX-RELATED"/>
    <property type="match status" value="1"/>
</dbReference>
<evidence type="ECO:0000259" key="10">
    <source>
        <dbReference type="Pfam" id="PF07730"/>
    </source>
</evidence>
<protein>
    <recommendedName>
        <fullName evidence="2">histidine kinase</fullName>
        <ecNumber evidence="2">2.7.13.3</ecNumber>
    </recommendedName>
</protein>
<feature type="transmembrane region" description="Helical" evidence="9">
    <location>
        <begin position="153"/>
        <end position="171"/>
    </location>
</feature>
<keyword evidence="9" id="KW-1133">Transmembrane helix</keyword>
<dbReference type="SUPFAM" id="SSF55874">
    <property type="entry name" value="ATPase domain of HSP90 chaperone/DNA topoisomerase II/histidine kinase"/>
    <property type="match status" value="1"/>
</dbReference>
<keyword evidence="7" id="KW-0067">ATP-binding</keyword>
<evidence type="ECO:0000256" key="1">
    <source>
        <dbReference type="ARBA" id="ARBA00000085"/>
    </source>
</evidence>
<feature type="transmembrane region" description="Helical" evidence="9">
    <location>
        <begin position="21"/>
        <end position="41"/>
    </location>
</feature>
<keyword evidence="12" id="KW-1185">Reference proteome</keyword>
<keyword evidence="9" id="KW-0812">Transmembrane</keyword>
<evidence type="ECO:0000256" key="9">
    <source>
        <dbReference type="SAM" id="Phobius"/>
    </source>
</evidence>
<dbReference type="GO" id="GO:0016301">
    <property type="term" value="F:kinase activity"/>
    <property type="evidence" value="ECO:0007669"/>
    <property type="project" value="UniProtKB-KW"/>
</dbReference>
<dbReference type="EC" id="2.7.13.3" evidence="2"/>
<keyword evidence="6 11" id="KW-0418">Kinase</keyword>
<dbReference type="RefSeq" id="WP_165135084.1">
    <property type="nucleotide sequence ID" value="NZ_CP049253.1"/>
</dbReference>
<evidence type="ECO:0000256" key="3">
    <source>
        <dbReference type="ARBA" id="ARBA00022553"/>
    </source>
</evidence>
<comment type="catalytic activity">
    <reaction evidence="1">
        <text>ATP + protein L-histidine = ADP + protein N-phospho-L-histidine.</text>
        <dbReference type="EC" id="2.7.13.3"/>
    </reaction>
</comment>
<reference evidence="11 12" key="1">
    <citation type="submission" date="2021-03" db="EMBL/GenBank/DDBJ databases">
        <title>Sequencing the genomes of 1000 actinobacteria strains.</title>
        <authorList>
            <person name="Klenk H.-P."/>
        </authorList>
    </citation>
    <scope>NUCLEOTIDE SEQUENCE [LARGE SCALE GENOMIC DNA]</scope>
    <source>
        <strain evidence="11 12">DSM 24221</strain>
    </source>
</reference>
<dbReference type="InterPro" id="IPR011712">
    <property type="entry name" value="Sig_transdc_His_kin_sub3_dim/P"/>
</dbReference>
<dbReference type="EMBL" id="JAGIOL010000001">
    <property type="protein sequence ID" value="MBP2436969.1"/>
    <property type="molecule type" value="Genomic_DNA"/>
</dbReference>
<keyword evidence="9" id="KW-0472">Membrane</keyword>
<evidence type="ECO:0000256" key="8">
    <source>
        <dbReference type="ARBA" id="ARBA00023012"/>
    </source>
</evidence>
<dbReference type="PANTHER" id="PTHR24421:SF10">
    <property type="entry name" value="NITRATE_NITRITE SENSOR PROTEIN NARQ"/>
    <property type="match status" value="1"/>
</dbReference>
<evidence type="ECO:0000256" key="7">
    <source>
        <dbReference type="ARBA" id="ARBA00022840"/>
    </source>
</evidence>
<evidence type="ECO:0000256" key="6">
    <source>
        <dbReference type="ARBA" id="ARBA00022777"/>
    </source>
</evidence>
<evidence type="ECO:0000256" key="5">
    <source>
        <dbReference type="ARBA" id="ARBA00022741"/>
    </source>
</evidence>
<dbReference type="Proteomes" id="UP001519362">
    <property type="component" value="Unassembled WGS sequence"/>
</dbReference>
<keyword evidence="3" id="KW-0597">Phosphoprotein</keyword>
<evidence type="ECO:0000256" key="2">
    <source>
        <dbReference type="ARBA" id="ARBA00012438"/>
    </source>
</evidence>
<keyword evidence="5" id="KW-0547">Nucleotide-binding</keyword>
<evidence type="ECO:0000256" key="4">
    <source>
        <dbReference type="ARBA" id="ARBA00022679"/>
    </source>
</evidence>
<name>A0ABS4ZI73_9MICO</name>
<keyword evidence="4" id="KW-0808">Transferase</keyword>
<dbReference type="InterPro" id="IPR050482">
    <property type="entry name" value="Sensor_HK_TwoCompSys"/>
</dbReference>
<organism evidence="11 12">
    <name type="scientific">Microbacterium amylolyticum</name>
    <dbReference type="NCBI Taxonomy" id="936337"/>
    <lineage>
        <taxon>Bacteria</taxon>
        <taxon>Bacillati</taxon>
        <taxon>Actinomycetota</taxon>
        <taxon>Actinomycetes</taxon>
        <taxon>Micrococcales</taxon>
        <taxon>Microbacteriaceae</taxon>
        <taxon>Microbacterium</taxon>
    </lineage>
</organism>
<dbReference type="Gene3D" id="1.20.5.1930">
    <property type="match status" value="1"/>
</dbReference>
<evidence type="ECO:0000313" key="11">
    <source>
        <dbReference type="EMBL" id="MBP2436969.1"/>
    </source>
</evidence>
<feature type="transmembrane region" description="Helical" evidence="9">
    <location>
        <begin position="124"/>
        <end position="141"/>
    </location>
</feature>
<feature type="transmembrane region" description="Helical" evidence="9">
    <location>
        <begin position="53"/>
        <end position="71"/>
    </location>
</feature>
<evidence type="ECO:0000313" key="12">
    <source>
        <dbReference type="Proteomes" id="UP001519362"/>
    </source>
</evidence>
<proteinExistence type="predicted"/>
<comment type="caution">
    <text evidence="11">The sequence shown here is derived from an EMBL/GenBank/DDBJ whole genome shotgun (WGS) entry which is preliminary data.</text>
</comment>
<dbReference type="InterPro" id="IPR036890">
    <property type="entry name" value="HATPase_C_sf"/>
</dbReference>
<dbReference type="Pfam" id="PF07730">
    <property type="entry name" value="HisKA_3"/>
    <property type="match status" value="1"/>
</dbReference>
<sequence length="405" mass="42312">MHKQRLSLDEYVLPGVPYRSTGGDVASAAMLVLFGAILITAEFAPPATTAPALGYPGSMWVVALAGAVLLLFKRRAPLLALTATIALMVTTTVLITGNLPIIPLIALVDVLYAATLYSRHRRVLIGLACSFVILQTAAVIASEHITRAEVGTLLWVIVGISAIAGLPILWGTSVQQRDELLESERQRAEAIALAAEAQRDAAVRAERGEVAAQLHDEIAARLSAISLQAGALGALPDDNPKRRTAIAAMRSSSHEALDELHRLIGVLAEERADEEADVTDPVGAVRAQAAAFGATVHIDGDPGNLPAPVAQGLARIGKEAIANAARHAPHETIRTAFRRDDAAITMTISNPLPATPARTHGSGLGRELMAARWKALGGTGSAGPSGDQWNVTVTLPLTAADAPSP</sequence>
<gene>
    <name evidence="11" type="ORF">JOF34_001555</name>
</gene>